<accession>A0ACC1CMF9</accession>
<sequence length="80" mass="9436">MNMLRWMCGVTRKDRVRNSRIPGSLYIRDKADKLQESRLRWYGHVLRKPASYVGNKCLAMPPPLGPRRRGRPKKCWLDVV</sequence>
<organism evidence="1 2">
    <name type="scientific">Dendrolimus kikuchii</name>
    <dbReference type="NCBI Taxonomy" id="765133"/>
    <lineage>
        <taxon>Eukaryota</taxon>
        <taxon>Metazoa</taxon>
        <taxon>Ecdysozoa</taxon>
        <taxon>Arthropoda</taxon>
        <taxon>Hexapoda</taxon>
        <taxon>Insecta</taxon>
        <taxon>Pterygota</taxon>
        <taxon>Neoptera</taxon>
        <taxon>Endopterygota</taxon>
        <taxon>Lepidoptera</taxon>
        <taxon>Glossata</taxon>
        <taxon>Ditrysia</taxon>
        <taxon>Bombycoidea</taxon>
        <taxon>Lasiocampidae</taxon>
        <taxon>Dendrolimus</taxon>
    </lineage>
</organism>
<comment type="caution">
    <text evidence="1">The sequence shown here is derived from an EMBL/GenBank/DDBJ whole genome shotgun (WGS) entry which is preliminary data.</text>
</comment>
<name>A0ACC1CMF9_9NEOP</name>
<keyword evidence="2" id="KW-1185">Reference proteome</keyword>
<reference evidence="1 2" key="1">
    <citation type="journal article" date="2021" name="Front. Genet.">
        <title>Chromosome-Level Genome Assembly Reveals Significant Gene Expansion in the Toll and IMD Signaling Pathways of Dendrolimus kikuchii.</title>
        <authorList>
            <person name="Zhou J."/>
            <person name="Wu P."/>
            <person name="Xiong Z."/>
            <person name="Liu N."/>
            <person name="Zhao N."/>
            <person name="Ji M."/>
            <person name="Qiu Y."/>
            <person name="Yang B."/>
        </authorList>
    </citation>
    <scope>NUCLEOTIDE SEQUENCE [LARGE SCALE GENOMIC DNA]</scope>
    <source>
        <strain evidence="1">Ann1</strain>
    </source>
</reference>
<dbReference type="Proteomes" id="UP000824533">
    <property type="component" value="Linkage Group LG21"/>
</dbReference>
<protein>
    <submittedName>
        <fullName evidence="1">Uncharacterized protein</fullName>
    </submittedName>
</protein>
<proteinExistence type="predicted"/>
<evidence type="ECO:0000313" key="1">
    <source>
        <dbReference type="EMBL" id="KAJ0172804.1"/>
    </source>
</evidence>
<dbReference type="EMBL" id="CM034407">
    <property type="protein sequence ID" value="KAJ0172804.1"/>
    <property type="molecule type" value="Genomic_DNA"/>
</dbReference>
<evidence type="ECO:0000313" key="2">
    <source>
        <dbReference type="Proteomes" id="UP000824533"/>
    </source>
</evidence>
<gene>
    <name evidence="1" type="ORF">K1T71_011943</name>
</gene>